<feature type="compositionally biased region" description="Polar residues" evidence="1">
    <location>
        <begin position="393"/>
        <end position="403"/>
    </location>
</feature>
<evidence type="ECO:0000313" key="2">
    <source>
        <dbReference type="EMBL" id="SPT56100.1"/>
    </source>
</evidence>
<dbReference type="AlphaFoldDB" id="A0A2X0UKC4"/>
<feature type="region of interest" description="Disordered" evidence="1">
    <location>
        <begin position="188"/>
        <end position="256"/>
    </location>
</feature>
<dbReference type="EMBL" id="UAPR01000007">
    <property type="protein sequence ID" value="SPT56100.1"/>
    <property type="molecule type" value="Genomic_DNA"/>
</dbReference>
<name>A0A2X0UKC4_9ACTO</name>
<proteinExistence type="predicted"/>
<dbReference type="GeneID" id="93759062"/>
<dbReference type="RefSeq" id="WP_111824108.1">
    <property type="nucleotide sequence ID" value="NZ_CBDERX010000043.1"/>
</dbReference>
<feature type="compositionally biased region" description="Gly residues" evidence="1">
    <location>
        <begin position="408"/>
        <end position="425"/>
    </location>
</feature>
<feature type="region of interest" description="Disordered" evidence="1">
    <location>
        <begin position="390"/>
        <end position="481"/>
    </location>
</feature>
<organism evidence="2 3">
    <name type="scientific">Schaalia odontolytica</name>
    <dbReference type="NCBI Taxonomy" id="1660"/>
    <lineage>
        <taxon>Bacteria</taxon>
        <taxon>Bacillati</taxon>
        <taxon>Actinomycetota</taxon>
        <taxon>Actinomycetes</taxon>
        <taxon>Actinomycetales</taxon>
        <taxon>Actinomycetaceae</taxon>
        <taxon>Schaalia</taxon>
    </lineage>
</organism>
<sequence>MVDSPMYDRLMRLVSALEGAEALVASDDEHNAIVCGLNEANNSTYHLRAYQGFTGQTGNEIDAWADATMKRVQGIKDSHNSAMEYYVEARRAMKHICEEARQLSPTLIDSGLQQLADAAHVAVPVTRYLGPLGQPINALAVSADAYFQALIAQANDRREVNSTDILERANNTMQELANGVTEQTIQLEDPGSHQWASKGPSTPSVRKDIEDGYLNVSPHQPGVYPGNRDNDYGRSDLRSPRSGLYPDGYDEGGPMSDRVMSSPRIPNRFAEEGAPGSRLNPIMDPDDLRGIDLLHTRVNGDRHANGTIGGYTPAPPTDRHHPLWKVNGGPGDVSSLSARLGGAGLLAAGALGVGAAARFASTSSGNAISGMTALRGGAYSGAGYGSFAARGTTKPSSAASGASVNRGGTAGQGGFMGGTGGAGGAGKDEKKARRRKYTPFRVDDDDELPEGYINPLSQTYGSDKDIEPVKPKDDGWDERQW</sequence>
<dbReference type="OrthoDB" id="3261240at2"/>
<feature type="compositionally biased region" description="Basic and acidic residues" evidence="1">
    <location>
        <begin position="462"/>
        <end position="481"/>
    </location>
</feature>
<accession>A0A2X0UKC4</accession>
<evidence type="ECO:0000256" key="1">
    <source>
        <dbReference type="SAM" id="MobiDB-lite"/>
    </source>
</evidence>
<gene>
    <name evidence="2" type="ORF">NCTC9935_01620</name>
</gene>
<reference evidence="2 3" key="1">
    <citation type="submission" date="2018-06" db="EMBL/GenBank/DDBJ databases">
        <authorList>
            <consortium name="Pathogen Informatics"/>
            <person name="Doyle S."/>
        </authorList>
    </citation>
    <scope>NUCLEOTIDE SEQUENCE [LARGE SCALE GENOMIC DNA]</scope>
    <source>
        <strain evidence="2 3">NCTC9935</strain>
    </source>
</reference>
<evidence type="ECO:0000313" key="3">
    <source>
        <dbReference type="Proteomes" id="UP000250192"/>
    </source>
</evidence>
<feature type="compositionally biased region" description="Basic and acidic residues" evidence="1">
    <location>
        <begin position="228"/>
        <end position="239"/>
    </location>
</feature>
<protein>
    <submittedName>
        <fullName evidence="2">Uncharacterized protein</fullName>
    </submittedName>
</protein>
<keyword evidence="3" id="KW-1185">Reference proteome</keyword>
<dbReference type="Proteomes" id="UP000250192">
    <property type="component" value="Unassembled WGS sequence"/>
</dbReference>